<keyword evidence="6 7" id="KW-0804">Transcription</keyword>
<dbReference type="InterPro" id="IPR007159">
    <property type="entry name" value="SpoVT-AbrB_dom"/>
</dbReference>
<dbReference type="InterPro" id="IPR038619">
    <property type="entry name" value="MraZ_sf"/>
</dbReference>
<keyword evidence="10" id="KW-1185">Reference proteome</keyword>
<evidence type="ECO:0000256" key="3">
    <source>
        <dbReference type="ARBA" id="ARBA00022737"/>
    </source>
</evidence>
<evidence type="ECO:0000256" key="4">
    <source>
        <dbReference type="ARBA" id="ARBA00023015"/>
    </source>
</evidence>
<proteinExistence type="inferred from homology"/>
<dbReference type="PROSITE" id="PS51740">
    <property type="entry name" value="SPOVT_ABRB"/>
    <property type="match status" value="2"/>
</dbReference>
<dbReference type="InterPro" id="IPR037914">
    <property type="entry name" value="SpoVT-AbrB_sf"/>
</dbReference>
<dbReference type="Proteomes" id="UP000323166">
    <property type="component" value="Unassembled WGS sequence"/>
</dbReference>
<dbReference type="EMBL" id="VNHM01000006">
    <property type="protein sequence ID" value="TYO95924.1"/>
    <property type="molecule type" value="Genomic_DNA"/>
</dbReference>
<dbReference type="FunFam" id="3.40.1550.20:FF:000002">
    <property type="entry name" value="Transcriptional regulator MraZ"/>
    <property type="match status" value="1"/>
</dbReference>
<dbReference type="GO" id="GO:0000976">
    <property type="term" value="F:transcription cis-regulatory region binding"/>
    <property type="evidence" value="ECO:0007669"/>
    <property type="project" value="TreeGrafter"/>
</dbReference>
<evidence type="ECO:0000259" key="8">
    <source>
        <dbReference type="PROSITE" id="PS51740"/>
    </source>
</evidence>
<dbReference type="Pfam" id="PF02381">
    <property type="entry name" value="MraZ"/>
    <property type="match status" value="2"/>
</dbReference>
<comment type="caution">
    <text evidence="9">The sequence shown here is derived from an EMBL/GenBank/DDBJ whole genome shotgun (WGS) entry which is preliminary data.</text>
</comment>
<organism evidence="9 10">
    <name type="scientific">Desulfallas thermosapovorans DSM 6562</name>
    <dbReference type="NCBI Taxonomy" id="1121431"/>
    <lineage>
        <taxon>Bacteria</taxon>
        <taxon>Bacillati</taxon>
        <taxon>Bacillota</taxon>
        <taxon>Clostridia</taxon>
        <taxon>Eubacteriales</taxon>
        <taxon>Desulfallaceae</taxon>
        <taxon>Desulfallas</taxon>
    </lineage>
</organism>
<dbReference type="RefSeq" id="WP_166511343.1">
    <property type="nucleotide sequence ID" value="NZ_VNHM01000006.1"/>
</dbReference>
<evidence type="ECO:0000256" key="1">
    <source>
        <dbReference type="ARBA" id="ARBA00013860"/>
    </source>
</evidence>
<name>A0A5S4ZTA9_9FIRM</name>
<keyword evidence="3" id="KW-0677">Repeat</keyword>
<sequence length="145" mass="16491">MFLGEYQHTIDVKGRLIVPARLREGLGDKFIVTKGLDGCLFVYPLQEWTALEQKMRSLPFTRADARAFVRFFFAGAAECELDKQGRVLIPANLREYAGLEKEVVVVGVSSRVEVWSKERWEKYNTESASSVEEIAEKIVDFDLGI</sequence>
<dbReference type="InterPro" id="IPR003444">
    <property type="entry name" value="MraZ"/>
</dbReference>
<dbReference type="CDD" id="cd16320">
    <property type="entry name" value="MraZ_N"/>
    <property type="match status" value="1"/>
</dbReference>
<dbReference type="InterPro" id="IPR035644">
    <property type="entry name" value="MraZ_C"/>
</dbReference>
<dbReference type="NCBIfam" id="TIGR00242">
    <property type="entry name" value="division/cell wall cluster transcriptional repressor MraZ"/>
    <property type="match status" value="1"/>
</dbReference>
<evidence type="ECO:0000256" key="2">
    <source>
        <dbReference type="ARBA" id="ARBA00022490"/>
    </source>
</evidence>
<dbReference type="InterPro" id="IPR035642">
    <property type="entry name" value="MraZ_N"/>
</dbReference>
<feature type="domain" description="SpoVT-AbrB" evidence="8">
    <location>
        <begin position="76"/>
        <end position="119"/>
    </location>
</feature>
<dbReference type="AlphaFoldDB" id="A0A5S4ZTA9"/>
<keyword evidence="2 7" id="KW-0963">Cytoplasm</keyword>
<dbReference type="GO" id="GO:0009295">
    <property type="term" value="C:nucleoid"/>
    <property type="evidence" value="ECO:0007669"/>
    <property type="project" value="UniProtKB-SubCell"/>
</dbReference>
<evidence type="ECO:0000256" key="6">
    <source>
        <dbReference type="ARBA" id="ARBA00023163"/>
    </source>
</evidence>
<evidence type="ECO:0000313" key="9">
    <source>
        <dbReference type="EMBL" id="TYO95924.1"/>
    </source>
</evidence>
<comment type="subcellular location">
    <subcellularLocation>
        <location evidence="7">Cytoplasm</location>
        <location evidence="7">Nucleoid</location>
    </subcellularLocation>
</comment>
<evidence type="ECO:0000313" key="10">
    <source>
        <dbReference type="Proteomes" id="UP000323166"/>
    </source>
</evidence>
<dbReference type="GO" id="GO:0003700">
    <property type="term" value="F:DNA-binding transcription factor activity"/>
    <property type="evidence" value="ECO:0007669"/>
    <property type="project" value="UniProtKB-UniRule"/>
</dbReference>
<comment type="subunit">
    <text evidence="7">Forms oligomers.</text>
</comment>
<feature type="domain" description="SpoVT-AbrB" evidence="8">
    <location>
        <begin position="5"/>
        <end position="47"/>
    </location>
</feature>
<dbReference type="SUPFAM" id="SSF89447">
    <property type="entry name" value="AbrB/MazE/MraZ-like"/>
    <property type="match status" value="1"/>
</dbReference>
<dbReference type="Gene3D" id="3.40.1550.20">
    <property type="entry name" value="Transcriptional regulator MraZ domain"/>
    <property type="match status" value="1"/>
</dbReference>
<dbReference type="GO" id="GO:0005737">
    <property type="term" value="C:cytoplasm"/>
    <property type="evidence" value="ECO:0007669"/>
    <property type="project" value="UniProtKB-UniRule"/>
</dbReference>
<evidence type="ECO:0000256" key="5">
    <source>
        <dbReference type="ARBA" id="ARBA00023125"/>
    </source>
</evidence>
<protein>
    <recommendedName>
        <fullName evidence="1 7">Transcriptional regulator MraZ</fullName>
    </recommendedName>
</protein>
<reference evidence="9 10" key="1">
    <citation type="submission" date="2019-07" db="EMBL/GenBank/DDBJ databases">
        <title>Genomic Encyclopedia of Type Strains, Phase I: the one thousand microbial genomes (KMG-I) project.</title>
        <authorList>
            <person name="Kyrpides N."/>
        </authorList>
    </citation>
    <scope>NUCLEOTIDE SEQUENCE [LARGE SCALE GENOMIC DNA]</scope>
    <source>
        <strain evidence="9 10">DSM 6562</strain>
    </source>
</reference>
<dbReference type="PANTHER" id="PTHR34701">
    <property type="entry name" value="TRANSCRIPTIONAL REGULATOR MRAZ"/>
    <property type="match status" value="1"/>
</dbReference>
<keyword evidence="4 7" id="KW-0805">Transcription regulation</keyword>
<dbReference type="GO" id="GO:2000143">
    <property type="term" value="P:negative regulation of DNA-templated transcription initiation"/>
    <property type="evidence" value="ECO:0007669"/>
    <property type="project" value="TreeGrafter"/>
</dbReference>
<dbReference type="HAMAP" id="MF_01008">
    <property type="entry name" value="MraZ"/>
    <property type="match status" value="1"/>
</dbReference>
<gene>
    <name evidence="7" type="primary">mraZ</name>
    <name evidence="9" type="ORF">LX24_01314</name>
</gene>
<comment type="similarity">
    <text evidence="7">Belongs to the MraZ family.</text>
</comment>
<dbReference type="CDD" id="cd16321">
    <property type="entry name" value="MraZ_C"/>
    <property type="match status" value="1"/>
</dbReference>
<accession>A0A5S4ZTA9</accession>
<keyword evidence="5 7" id="KW-0238">DNA-binding</keyword>
<evidence type="ECO:0000256" key="7">
    <source>
        <dbReference type="HAMAP-Rule" id="MF_01008"/>
    </source>
</evidence>
<dbReference type="InterPro" id="IPR020603">
    <property type="entry name" value="MraZ_dom"/>
</dbReference>
<dbReference type="PANTHER" id="PTHR34701:SF1">
    <property type="entry name" value="TRANSCRIPTIONAL REGULATOR MRAZ"/>
    <property type="match status" value="1"/>
</dbReference>